<dbReference type="EMBL" id="JACHNU010000001">
    <property type="protein sequence ID" value="MBB4661766.1"/>
    <property type="molecule type" value="Genomic_DNA"/>
</dbReference>
<feature type="transmembrane region" description="Helical" evidence="1">
    <location>
        <begin position="216"/>
        <end position="234"/>
    </location>
</feature>
<proteinExistence type="predicted"/>
<protein>
    <submittedName>
        <fullName evidence="2">Uncharacterized protein</fullName>
    </submittedName>
</protein>
<keyword evidence="1" id="KW-0812">Transmembrane</keyword>
<feature type="transmembrane region" description="Helical" evidence="1">
    <location>
        <begin position="67"/>
        <end position="86"/>
    </location>
</feature>
<keyword evidence="3" id="KW-1185">Reference proteome</keyword>
<keyword evidence="1" id="KW-1133">Transmembrane helix</keyword>
<sequence>MTREFWASNICLLGLQAAAVALPRGHSLPALERLAARLRSPWWALVPLASIALVVWAVNAEGQTADALTWLALIAIPPLAAAALGWTMHGGRPSLALLAIPLFALAWQAREELPGEAAASLLVMLSCVTLGVLLVSVAPHGWLKVGIVLMAVADAILIGAETLQPASTVLNAAAPPAELPQLQRAHFGHAVIGYGDYFIAGVFGALVAAEGRRQGRIALMTLAFALCFDVLFIWLDTLPATVPVALALLATEAASRRRRARTRQ</sequence>
<gene>
    <name evidence="2" type="ORF">BDZ31_001339</name>
</gene>
<evidence type="ECO:0000313" key="2">
    <source>
        <dbReference type="EMBL" id="MBB4661766.1"/>
    </source>
</evidence>
<evidence type="ECO:0000313" key="3">
    <source>
        <dbReference type="Proteomes" id="UP000585272"/>
    </source>
</evidence>
<evidence type="ECO:0000256" key="1">
    <source>
        <dbReference type="SAM" id="Phobius"/>
    </source>
</evidence>
<feature type="transmembrane region" description="Helical" evidence="1">
    <location>
        <begin position="43"/>
        <end position="60"/>
    </location>
</feature>
<keyword evidence="1" id="KW-0472">Membrane</keyword>
<name>A0A840IA97_9ACTN</name>
<reference evidence="2 3" key="1">
    <citation type="submission" date="2020-08" db="EMBL/GenBank/DDBJ databases">
        <title>Genomic Encyclopedia of Archaeal and Bacterial Type Strains, Phase II (KMG-II): from individual species to whole genera.</title>
        <authorList>
            <person name="Goeker M."/>
        </authorList>
    </citation>
    <scope>NUCLEOTIDE SEQUENCE [LARGE SCALE GENOMIC DNA]</scope>
    <source>
        <strain evidence="2 3">DSM 23288</strain>
    </source>
</reference>
<comment type="caution">
    <text evidence="2">The sequence shown here is derived from an EMBL/GenBank/DDBJ whole genome shotgun (WGS) entry which is preliminary data.</text>
</comment>
<accession>A0A840IA97</accession>
<dbReference type="RefSeq" id="WP_183340204.1">
    <property type="nucleotide sequence ID" value="NZ_JACHNU010000001.1"/>
</dbReference>
<feature type="transmembrane region" description="Helical" evidence="1">
    <location>
        <begin position="121"/>
        <end position="142"/>
    </location>
</feature>
<feature type="transmembrane region" description="Helical" evidence="1">
    <location>
        <begin position="187"/>
        <end position="209"/>
    </location>
</feature>
<dbReference type="AlphaFoldDB" id="A0A840IA97"/>
<organism evidence="2 3">
    <name type="scientific">Conexibacter arvalis</name>
    <dbReference type="NCBI Taxonomy" id="912552"/>
    <lineage>
        <taxon>Bacteria</taxon>
        <taxon>Bacillati</taxon>
        <taxon>Actinomycetota</taxon>
        <taxon>Thermoleophilia</taxon>
        <taxon>Solirubrobacterales</taxon>
        <taxon>Conexibacteraceae</taxon>
        <taxon>Conexibacter</taxon>
    </lineage>
</organism>
<dbReference type="Proteomes" id="UP000585272">
    <property type="component" value="Unassembled WGS sequence"/>
</dbReference>